<dbReference type="Pfam" id="PF00582">
    <property type="entry name" value="Usp"/>
    <property type="match status" value="1"/>
</dbReference>
<proteinExistence type="predicted"/>
<dbReference type="EMBL" id="MCGE01000005">
    <property type="protein sequence ID" value="ORZ21464.1"/>
    <property type="molecule type" value="Genomic_DNA"/>
</dbReference>
<sequence>MHDRDLRDLLVFSDTATLRLKRKCNHKAVSMVYGAGIEGNQIRKGASPTTTATTHDNDREDTRHYLIACDFSHESLHAMEWTMGTMLRDHDTLHIVTVANRDDTPDLAEESALMLENEMDHILNGVIDEAKKRLSRMMLYDIKLVFYSMAGQVKDVLEQLIQTLPLTMVVCGSRGRGTMKGMLMGSVSTFLVHQSPVPVAVIRPQKKRKKETRHTITATPLSESVKSGHLHVDELG</sequence>
<name>A0A1X2ISK9_9FUNG</name>
<keyword evidence="4" id="KW-1185">Reference proteome</keyword>
<gene>
    <name evidence="3" type="ORF">BCR42DRAFT_321627</name>
</gene>
<dbReference type="Proteomes" id="UP000193560">
    <property type="component" value="Unassembled WGS sequence"/>
</dbReference>
<evidence type="ECO:0000313" key="4">
    <source>
        <dbReference type="Proteomes" id="UP000193560"/>
    </source>
</evidence>
<feature type="compositionally biased region" description="Polar residues" evidence="1">
    <location>
        <begin position="215"/>
        <end position="225"/>
    </location>
</feature>
<accession>A0A1X2ISK9</accession>
<dbReference type="OrthoDB" id="843225at2759"/>
<evidence type="ECO:0000259" key="2">
    <source>
        <dbReference type="Pfam" id="PF00582"/>
    </source>
</evidence>
<evidence type="ECO:0000313" key="3">
    <source>
        <dbReference type="EMBL" id="ORZ21464.1"/>
    </source>
</evidence>
<dbReference type="AlphaFoldDB" id="A0A1X2ISK9"/>
<reference evidence="3 4" key="1">
    <citation type="submission" date="2016-07" db="EMBL/GenBank/DDBJ databases">
        <title>Pervasive Adenine N6-methylation of Active Genes in Fungi.</title>
        <authorList>
            <consortium name="DOE Joint Genome Institute"/>
            <person name="Mondo S.J."/>
            <person name="Dannebaum R.O."/>
            <person name="Kuo R.C."/>
            <person name="Labutti K."/>
            <person name="Haridas S."/>
            <person name="Kuo A."/>
            <person name="Salamov A."/>
            <person name="Ahrendt S.R."/>
            <person name="Lipzen A."/>
            <person name="Sullivan W."/>
            <person name="Andreopoulos W.B."/>
            <person name="Clum A."/>
            <person name="Lindquist E."/>
            <person name="Daum C."/>
            <person name="Ramamoorthy G.K."/>
            <person name="Gryganskyi A."/>
            <person name="Culley D."/>
            <person name="Magnuson J.K."/>
            <person name="James T.Y."/>
            <person name="O'Malley M.A."/>
            <person name="Stajich J.E."/>
            <person name="Spatafora J.W."/>
            <person name="Visel A."/>
            <person name="Grigoriev I.V."/>
        </authorList>
    </citation>
    <scope>NUCLEOTIDE SEQUENCE [LARGE SCALE GENOMIC DNA]</scope>
    <source>
        <strain evidence="3 4">NRRL 1336</strain>
    </source>
</reference>
<dbReference type="InterPro" id="IPR006016">
    <property type="entry name" value="UspA"/>
</dbReference>
<comment type="caution">
    <text evidence="3">The sequence shown here is derived from an EMBL/GenBank/DDBJ whole genome shotgun (WGS) entry which is preliminary data.</text>
</comment>
<evidence type="ECO:0000256" key="1">
    <source>
        <dbReference type="SAM" id="MobiDB-lite"/>
    </source>
</evidence>
<dbReference type="PRINTS" id="PR01438">
    <property type="entry name" value="UNVRSLSTRESS"/>
</dbReference>
<protein>
    <recommendedName>
        <fullName evidence="2">UspA domain-containing protein</fullName>
    </recommendedName>
</protein>
<dbReference type="InterPro" id="IPR014729">
    <property type="entry name" value="Rossmann-like_a/b/a_fold"/>
</dbReference>
<feature type="region of interest" description="Disordered" evidence="1">
    <location>
        <begin position="205"/>
        <end position="236"/>
    </location>
</feature>
<feature type="domain" description="UspA" evidence="2">
    <location>
        <begin position="64"/>
        <end position="203"/>
    </location>
</feature>
<dbReference type="InterPro" id="IPR006015">
    <property type="entry name" value="Universal_stress_UspA"/>
</dbReference>
<dbReference type="SUPFAM" id="SSF52402">
    <property type="entry name" value="Adenine nucleotide alpha hydrolases-like"/>
    <property type="match status" value="1"/>
</dbReference>
<dbReference type="STRING" id="90262.A0A1X2ISK9"/>
<dbReference type="PANTHER" id="PTHR46100:SF4">
    <property type="entry name" value="USPA DOMAIN-CONTAINING PROTEIN"/>
    <property type="match status" value="1"/>
</dbReference>
<dbReference type="PANTHER" id="PTHR46100">
    <property type="entry name" value="IMP2'P"/>
    <property type="match status" value="1"/>
</dbReference>
<dbReference type="CDD" id="cd23659">
    <property type="entry name" value="USP_At3g01520-like"/>
    <property type="match status" value="1"/>
</dbReference>
<organism evidence="3 4">
    <name type="scientific">Absidia repens</name>
    <dbReference type="NCBI Taxonomy" id="90262"/>
    <lineage>
        <taxon>Eukaryota</taxon>
        <taxon>Fungi</taxon>
        <taxon>Fungi incertae sedis</taxon>
        <taxon>Mucoromycota</taxon>
        <taxon>Mucoromycotina</taxon>
        <taxon>Mucoromycetes</taxon>
        <taxon>Mucorales</taxon>
        <taxon>Cunninghamellaceae</taxon>
        <taxon>Absidia</taxon>
    </lineage>
</organism>
<dbReference type="Gene3D" id="3.40.50.620">
    <property type="entry name" value="HUPs"/>
    <property type="match status" value="1"/>
</dbReference>